<name>A0ABR0F102_ZASCE</name>
<keyword evidence="3" id="KW-1185">Reference proteome</keyword>
<comment type="caution">
    <text evidence="2">The sequence shown here is derived from an EMBL/GenBank/DDBJ whole genome shotgun (WGS) entry which is preliminary data.</text>
</comment>
<gene>
    <name evidence="2" type="ORF">PRZ48_001336</name>
</gene>
<feature type="compositionally biased region" description="Polar residues" evidence="1">
    <location>
        <begin position="650"/>
        <end position="659"/>
    </location>
</feature>
<feature type="compositionally biased region" description="Low complexity" evidence="1">
    <location>
        <begin position="246"/>
        <end position="258"/>
    </location>
</feature>
<feature type="region of interest" description="Disordered" evidence="1">
    <location>
        <begin position="1"/>
        <end position="407"/>
    </location>
</feature>
<feature type="compositionally biased region" description="Low complexity" evidence="1">
    <location>
        <begin position="503"/>
        <end position="516"/>
    </location>
</feature>
<proteinExistence type="predicted"/>
<feature type="region of interest" description="Disordered" evidence="1">
    <location>
        <begin position="454"/>
        <end position="525"/>
    </location>
</feature>
<reference evidence="2 3" key="1">
    <citation type="journal article" date="2023" name="G3 (Bethesda)">
        <title>A chromosome-level genome assembly of Zasmidium syzygii isolated from banana leaves.</title>
        <authorList>
            <person name="van Westerhoven A.C."/>
            <person name="Mehrabi R."/>
            <person name="Talebi R."/>
            <person name="Steentjes M.B.F."/>
            <person name="Corcolon B."/>
            <person name="Chong P.A."/>
            <person name="Kema G.H.J."/>
            <person name="Seidl M.F."/>
        </authorList>
    </citation>
    <scope>NUCLEOTIDE SEQUENCE [LARGE SCALE GENOMIC DNA]</scope>
    <source>
        <strain evidence="2 3">P124</strain>
    </source>
</reference>
<feature type="compositionally biased region" description="Low complexity" evidence="1">
    <location>
        <begin position="264"/>
        <end position="276"/>
    </location>
</feature>
<feature type="compositionally biased region" description="Basic and acidic residues" evidence="1">
    <location>
        <begin position="165"/>
        <end position="191"/>
    </location>
</feature>
<protein>
    <submittedName>
        <fullName evidence="2">Uncharacterized protein</fullName>
    </submittedName>
</protein>
<feature type="compositionally biased region" description="Acidic residues" evidence="1">
    <location>
        <begin position="474"/>
        <end position="485"/>
    </location>
</feature>
<dbReference type="PANTHER" id="PTHR38701:SF1">
    <property type="entry name" value="UP-REGULATED DURING SEPTATION PROTEIN 1 DOMAIN-CONTAINING PROTEIN"/>
    <property type="match status" value="1"/>
</dbReference>
<dbReference type="EMBL" id="JAXOVC010000001">
    <property type="protein sequence ID" value="KAK4507601.1"/>
    <property type="molecule type" value="Genomic_DNA"/>
</dbReference>
<dbReference type="PANTHER" id="PTHR38701">
    <property type="entry name" value="CHROMOSOME 8, WHOLE GENOME SHOTGUN SEQUENCE"/>
    <property type="match status" value="1"/>
</dbReference>
<feature type="compositionally biased region" description="Polar residues" evidence="1">
    <location>
        <begin position="67"/>
        <end position="76"/>
    </location>
</feature>
<feature type="compositionally biased region" description="Acidic residues" evidence="1">
    <location>
        <begin position="492"/>
        <end position="502"/>
    </location>
</feature>
<dbReference type="Proteomes" id="UP001305779">
    <property type="component" value="Unassembled WGS sequence"/>
</dbReference>
<feature type="region of interest" description="Disordered" evidence="1">
    <location>
        <begin position="646"/>
        <end position="693"/>
    </location>
</feature>
<feature type="compositionally biased region" description="Low complexity" evidence="1">
    <location>
        <begin position="114"/>
        <end position="124"/>
    </location>
</feature>
<evidence type="ECO:0000313" key="2">
    <source>
        <dbReference type="EMBL" id="KAK4507601.1"/>
    </source>
</evidence>
<feature type="compositionally biased region" description="Polar residues" evidence="1">
    <location>
        <begin position="327"/>
        <end position="357"/>
    </location>
</feature>
<sequence>MSTDRNTNRPLKPALASTRTARTPLAPRIAGNATATPTAARPTAPRLPSSRTPAVSPRLKQPDETSPKTTGGTLNATPRAYGRGSREGQGSPGQDESLNDPRARGTLGPKETISSRSSAVSGVSQGLNVMQRPGRPKSTVGENLSKSPPLVRSPGYSDLNSSAKESIESRFFHASDVQKHEPVPKKPEPKKIPTFFYADGKEDASSAPPPKAPSPVLSAVSEKRTSNPWMRPEATLHQPKSPPMLSPSLAAASSATPFFPAPATPQSQLRSPSPSRENIHLSYRKGASQIFGNRPSPSSIAHANPALAQPGPEPQRPSIAALHRKSTSLSSIESGNSQQARRRSATSAENAHANSPLTHEIKEATVPRLTSPAVDLPSIDTSLASPALVGSPQNALSPTKHASELAAEARRERKVLDLEISNSSLLAINSSLEREVRRQKAELKRFRRLSRAGRLSMPRNELPSRTSEGLSTLGEEDADNDDDDMSAAGLVDDPDDLSDSEDGSLLSGGESHSPGSQTNKEQDRLAKDEKRLRVDLAKHKELLVQSQAMNQSIKRCMYATEEMLREGKAALQYNVRVSDVKLGGRILSNNDDDEEEIEVDDNVTDDGMETAKGLIDVWRGIRTHVDGSEGSGDRDSGIEVDKPLSHVSARYSNVTSTSHDSGRPPGYSDQATRNDSTDPAGMDADLDLSHGAS</sequence>
<evidence type="ECO:0000313" key="3">
    <source>
        <dbReference type="Proteomes" id="UP001305779"/>
    </source>
</evidence>
<organism evidence="2 3">
    <name type="scientific">Zasmidium cellare</name>
    <name type="common">Wine cellar mold</name>
    <name type="synonym">Racodium cellare</name>
    <dbReference type="NCBI Taxonomy" id="395010"/>
    <lineage>
        <taxon>Eukaryota</taxon>
        <taxon>Fungi</taxon>
        <taxon>Dikarya</taxon>
        <taxon>Ascomycota</taxon>
        <taxon>Pezizomycotina</taxon>
        <taxon>Dothideomycetes</taxon>
        <taxon>Dothideomycetidae</taxon>
        <taxon>Mycosphaerellales</taxon>
        <taxon>Mycosphaerellaceae</taxon>
        <taxon>Zasmidium</taxon>
    </lineage>
</organism>
<accession>A0ABR0F102</accession>
<feature type="compositionally biased region" description="Low complexity" evidence="1">
    <location>
        <begin position="33"/>
        <end position="53"/>
    </location>
</feature>
<evidence type="ECO:0000256" key="1">
    <source>
        <dbReference type="SAM" id="MobiDB-lite"/>
    </source>
</evidence>